<proteinExistence type="predicted"/>
<evidence type="ECO:0000313" key="1">
    <source>
        <dbReference type="EMBL" id="BAT15169.1"/>
    </source>
</evidence>
<reference evidence="1 2" key="2">
    <citation type="journal article" date="2013" name="Plant Cell Physiol.">
        <title>Rice Annotation Project Database (RAP-DB): an integrative and interactive database for rice genomics.</title>
        <authorList>
            <person name="Sakai H."/>
            <person name="Lee S.S."/>
            <person name="Tanaka T."/>
            <person name="Numa H."/>
            <person name="Kim J."/>
            <person name="Kawahara Y."/>
            <person name="Wakimoto H."/>
            <person name="Yang C.C."/>
            <person name="Iwamoto M."/>
            <person name="Abe T."/>
            <person name="Yamada Y."/>
            <person name="Muto A."/>
            <person name="Inokuchi H."/>
            <person name="Ikemura T."/>
            <person name="Matsumoto T."/>
            <person name="Sasaki T."/>
            <person name="Itoh T."/>
        </authorList>
    </citation>
    <scope>NUCLEOTIDE SEQUENCE [LARGE SCALE GENOMIC DNA]</scope>
    <source>
        <strain evidence="2">cv. Nipponbare</strain>
    </source>
</reference>
<protein>
    <submittedName>
        <fullName evidence="1">Os11g0666000 protein</fullName>
    </submittedName>
</protein>
<name>A0A0P0Y515_ORYSJ</name>
<feature type="non-terminal residue" evidence="1">
    <location>
        <position position="1"/>
    </location>
</feature>
<dbReference type="PaxDb" id="39947-A0A0P0Y515"/>
<gene>
    <name evidence="1" type="ordered locus">Os11g0666000</name>
    <name evidence="1" type="ORF">OSNPB_110666000</name>
</gene>
<organism evidence="1 2">
    <name type="scientific">Oryza sativa subsp. japonica</name>
    <name type="common">Rice</name>
    <dbReference type="NCBI Taxonomy" id="39947"/>
    <lineage>
        <taxon>Eukaryota</taxon>
        <taxon>Viridiplantae</taxon>
        <taxon>Streptophyta</taxon>
        <taxon>Embryophyta</taxon>
        <taxon>Tracheophyta</taxon>
        <taxon>Spermatophyta</taxon>
        <taxon>Magnoliopsida</taxon>
        <taxon>Liliopsida</taxon>
        <taxon>Poales</taxon>
        <taxon>Poaceae</taxon>
        <taxon>BOP clade</taxon>
        <taxon>Oryzoideae</taxon>
        <taxon>Oryzeae</taxon>
        <taxon>Oryzinae</taxon>
        <taxon>Oryza</taxon>
        <taxon>Oryza sativa</taxon>
    </lineage>
</organism>
<keyword evidence="2" id="KW-1185">Reference proteome</keyword>
<evidence type="ECO:0000313" key="2">
    <source>
        <dbReference type="Proteomes" id="UP000059680"/>
    </source>
</evidence>
<sequence>PEPKAAGWLEWPAAALHGATTTQAAWASRGWTSGVAGGVSAALQHHDDDTSRGPRILRLAGVAAGGSIALRQHDDDRTMTQAALALHPCVFHSLVPLLWI</sequence>
<dbReference type="EMBL" id="AP014967">
    <property type="protein sequence ID" value="BAT15169.1"/>
    <property type="molecule type" value="Genomic_DNA"/>
</dbReference>
<reference evidence="1 2" key="3">
    <citation type="journal article" date="2013" name="Rice">
        <title>Improvement of the Oryza sativa Nipponbare reference genome using next generation sequence and optical map data.</title>
        <authorList>
            <person name="Kawahara Y."/>
            <person name="de la Bastide M."/>
            <person name="Hamilton J.P."/>
            <person name="Kanamori H."/>
            <person name="McCombie W.R."/>
            <person name="Ouyang S."/>
            <person name="Schwartz D.C."/>
            <person name="Tanaka T."/>
            <person name="Wu J."/>
            <person name="Zhou S."/>
            <person name="Childs K.L."/>
            <person name="Davidson R.M."/>
            <person name="Lin H."/>
            <person name="Quesada-Ocampo L."/>
            <person name="Vaillancourt B."/>
            <person name="Sakai H."/>
            <person name="Lee S.S."/>
            <person name="Kim J."/>
            <person name="Numa H."/>
            <person name="Itoh T."/>
            <person name="Buell C.R."/>
            <person name="Matsumoto T."/>
        </authorList>
    </citation>
    <scope>NUCLEOTIDE SEQUENCE [LARGE SCALE GENOMIC DNA]</scope>
    <source>
        <strain evidence="2">cv. Nipponbare</strain>
    </source>
</reference>
<dbReference type="InParanoid" id="A0A0P0Y515"/>
<dbReference type="Proteomes" id="UP000059680">
    <property type="component" value="Chromosome 11"/>
</dbReference>
<dbReference type="Gramene" id="Os11t0666000-01">
    <property type="protein sequence ID" value="Os11t0666000-01"/>
    <property type="gene ID" value="Os11g0666000"/>
</dbReference>
<reference evidence="2" key="1">
    <citation type="journal article" date="2005" name="Nature">
        <title>The map-based sequence of the rice genome.</title>
        <authorList>
            <consortium name="International rice genome sequencing project (IRGSP)"/>
            <person name="Matsumoto T."/>
            <person name="Wu J."/>
            <person name="Kanamori H."/>
            <person name="Katayose Y."/>
            <person name="Fujisawa M."/>
            <person name="Namiki N."/>
            <person name="Mizuno H."/>
            <person name="Yamamoto K."/>
            <person name="Antonio B.A."/>
            <person name="Baba T."/>
            <person name="Sakata K."/>
            <person name="Nagamura Y."/>
            <person name="Aoki H."/>
            <person name="Arikawa K."/>
            <person name="Arita K."/>
            <person name="Bito T."/>
            <person name="Chiden Y."/>
            <person name="Fujitsuka N."/>
            <person name="Fukunaka R."/>
            <person name="Hamada M."/>
            <person name="Harada C."/>
            <person name="Hayashi A."/>
            <person name="Hijishita S."/>
            <person name="Honda M."/>
            <person name="Hosokawa S."/>
            <person name="Ichikawa Y."/>
            <person name="Idonuma A."/>
            <person name="Iijima M."/>
            <person name="Ikeda M."/>
            <person name="Ikeno M."/>
            <person name="Ito K."/>
            <person name="Ito S."/>
            <person name="Ito T."/>
            <person name="Ito Y."/>
            <person name="Ito Y."/>
            <person name="Iwabuchi A."/>
            <person name="Kamiya K."/>
            <person name="Karasawa W."/>
            <person name="Kurita K."/>
            <person name="Katagiri S."/>
            <person name="Kikuta A."/>
            <person name="Kobayashi H."/>
            <person name="Kobayashi N."/>
            <person name="Machita K."/>
            <person name="Maehara T."/>
            <person name="Masukawa M."/>
            <person name="Mizubayashi T."/>
            <person name="Mukai Y."/>
            <person name="Nagasaki H."/>
            <person name="Nagata Y."/>
            <person name="Naito S."/>
            <person name="Nakashima M."/>
            <person name="Nakama Y."/>
            <person name="Nakamichi Y."/>
            <person name="Nakamura M."/>
            <person name="Meguro A."/>
            <person name="Negishi M."/>
            <person name="Ohta I."/>
            <person name="Ohta T."/>
            <person name="Okamoto M."/>
            <person name="Ono N."/>
            <person name="Saji S."/>
            <person name="Sakaguchi M."/>
            <person name="Sakai K."/>
            <person name="Shibata M."/>
            <person name="Shimokawa T."/>
            <person name="Song J."/>
            <person name="Takazaki Y."/>
            <person name="Terasawa K."/>
            <person name="Tsugane M."/>
            <person name="Tsuji K."/>
            <person name="Ueda S."/>
            <person name="Waki K."/>
            <person name="Yamagata H."/>
            <person name="Yamamoto M."/>
            <person name="Yamamoto S."/>
            <person name="Yamane H."/>
            <person name="Yoshiki S."/>
            <person name="Yoshihara R."/>
            <person name="Yukawa K."/>
            <person name="Zhong H."/>
            <person name="Yano M."/>
            <person name="Yuan Q."/>
            <person name="Ouyang S."/>
            <person name="Liu J."/>
            <person name="Jones K.M."/>
            <person name="Gansberger K."/>
            <person name="Moffat K."/>
            <person name="Hill J."/>
            <person name="Bera J."/>
            <person name="Fadrosh D."/>
            <person name="Jin S."/>
            <person name="Johri S."/>
            <person name="Kim M."/>
            <person name="Overton L."/>
            <person name="Reardon M."/>
            <person name="Tsitrin T."/>
            <person name="Vuong H."/>
            <person name="Weaver B."/>
            <person name="Ciecko A."/>
            <person name="Tallon L."/>
            <person name="Jackson J."/>
            <person name="Pai G."/>
            <person name="Aken S.V."/>
            <person name="Utterback T."/>
            <person name="Reidmuller S."/>
            <person name="Feldblyum T."/>
            <person name="Hsiao J."/>
            <person name="Zismann V."/>
            <person name="Iobst S."/>
            <person name="de Vazeille A.R."/>
            <person name="Buell C.R."/>
            <person name="Ying K."/>
            <person name="Li Y."/>
            <person name="Lu T."/>
            <person name="Huang Y."/>
            <person name="Zhao Q."/>
            <person name="Feng Q."/>
            <person name="Zhang L."/>
            <person name="Zhu J."/>
            <person name="Weng Q."/>
            <person name="Mu J."/>
            <person name="Lu Y."/>
            <person name="Fan D."/>
            <person name="Liu Y."/>
            <person name="Guan J."/>
            <person name="Zhang Y."/>
            <person name="Yu S."/>
            <person name="Liu X."/>
            <person name="Zhang Y."/>
            <person name="Hong G."/>
            <person name="Han B."/>
            <person name="Choisne N."/>
            <person name="Demange N."/>
            <person name="Orjeda G."/>
            <person name="Samain S."/>
            <person name="Cattolico L."/>
            <person name="Pelletier E."/>
            <person name="Couloux A."/>
            <person name="Segurens B."/>
            <person name="Wincker P."/>
            <person name="D'Hont A."/>
            <person name="Scarpelli C."/>
            <person name="Weissenbach J."/>
            <person name="Salanoubat M."/>
            <person name="Quetier F."/>
            <person name="Yu Y."/>
            <person name="Kim H.R."/>
            <person name="Rambo T."/>
            <person name="Currie J."/>
            <person name="Collura K."/>
            <person name="Luo M."/>
            <person name="Yang T."/>
            <person name="Ammiraju J.S.S."/>
            <person name="Engler F."/>
            <person name="Soderlund C."/>
            <person name="Wing R.A."/>
            <person name="Palmer L.E."/>
            <person name="de la Bastide M."/>
            <person name="Spiegel L."/>
            <person name="Nascimento L."/>
            <person name="Zutavern T."/>
            <person name="O'Shaughnessy A."/>
            <person name="Dike S."/>
            <person name="Dedhia N."/>
            <person name="Preston R."/>
            <person name="Balija V."/>
            <person name="McCombie W.R."/>
            <person name="Chow T."/>
            <person name="Chen H."/>
            <person name="Chung M."/>
            <person name="Chen C."/>
            <person name="Shaw J."/>
            <person name="Wu H."/>
            <person name="Hsiao K."/>
            <person name="Chao Y."/>
            <person name="Chu M."/>
            <person name="Cheng C."/>
            <person name="Hour A."/>
            <person name="Lee P."/>
            <person name="Lin S."/>
            <person name="Lin Y."/>
            <person name="Liou J."/>
            <person name="Liu S."/>
            <person name="Hsing Y."/>
            <person name="Raghuvanshi S."/>
            <person name="Mohanty A."/>
            <person name="Bharti A.K."/>
            <person name="Gaur A."/>
            <person name="Gupta V."/>
            <person name="Kumar D."/>
            <person name="Ravi V."/>
            <person name="Vij S."/>
            <person name="Kapur A."/>
            <person name="Khurana P."/>
            <person name="Khurana P."/>
            <person name="Khurana J.P."/>
            <person name="Tyagi A.K."/>
            <person name="Gaikwad K."/>
            <person name="Singh A."/>
            <person name="Dalal V."/>
            <person name="Srivastava S."/>
            <person name="Dixit A."/>
            <person name="Pal A.K."/>
            <person name="Ghazi I.A."/>
            <person name="Yadav M."/>
            <person name="Pandit A."/>
            <person name="Bhargava A."/>
            <person name="Sureshbabu K."/>
            <person name="Batra K."/>
            <person name="Sharma T.R."/>
            <person name="Mohapatra T."/>
            <person name="Singh N.K."/>
            <person name="Messing J."/>
            <person name="Nelson A.B."/>
            <person name="Fuks G."/>
            <person name="Kavchok S."/>
            <person name="Keizer G."/>
            <person name="Linton E."/>
            <person name="Llaca V."/>
            <person name="Song R."/>
            <person name="Tanyolac B."/>
            <person name="Young S."/>
            <person name="Ho-Il K."/>
            <person name="Hahn J.H."/>
            <person name="Sangsakoo G."/>
            <person name="Vanavichit A."/>
            <person name="de Mattos Luiz.A.T."/>
            <person name="Zimmer P.D."/>
            <person name="Malone G."/>
            <person name="Dellagostin O."/>
            <person name="de Oliveira A.C."/>
            <person name="Bevan M."/>
            <person name="Bancroft I."/>
            <person name="Minx P."/>
            <person name="Cordum H."/>
            <person name="Wilson R."/>
            <person name="Cheng Z."/>
            <person name="Jin W."/>
            <person name="Jiang J."/>
            <person name="Leong S.A."/>
            <person name="Iwama H."/>
            <person name="Gojobori T."/>
            <person name="Itoh T."/>
            <person name="Niimura Y."/>
            <person name="Fujii Y."/>
            <person name="Habara T."/>
            <person name="Sakai H."/>
            <person name="Sato Y."/>
            <person name="Wilson G."/>
            <person name="Kumar K."/>
            <person name="McCouch S."/>
            <person name="Juretic N."/>
            <person name="Hoen D."/>
            <person name="Wright S."/>
            <person name="Bruskiewich R."/>
            <person name="Bureau T."/>
            <person name="Miyao A."/>
            <person name="Hirochika H."/>
            <person name="Nishikawa T."/>
            <person name="Kadowaki K."/>
            <person name="Sugiura M."/>
            <person name="Burr B."/>
            <person name="Sasaki T."/>
        </authorList>
    </citation>
    <scope>NUCLEOTIDE SEQUENCE [LARGE SCALE GENOMIC DNA]</scope>
    <source>
        <strain evidence="2">cv. Nipponbare</strain>
    </source>
</reference>
<dbReference type="AlphaFoldDB" id="A0A0P0Y515"/>
<accession>A0A0P0Y515</accession>